<protein>
    <submittedName>
        <fullName evidence="2">Uncharacterized protein</fullName>
    </submittedName>
</protein>
<name>Q65TN9_MANSM</name>
<dbReference type="KEGG" id="msu:MS1064"/>
<dbReference type="EMBL" id="AE016827">
    <property type="protein sequence ID" value="AAU37671.1"/>
    <property type="molecule type" value="Genomic_DNA"/>
</dbReference>
<organism evidence="2 3">
    <name type="scientific">Mannheimia succiniciproducens (strain KCTC 0769BP / MBEL55E)</name>
    <dbReference type="NCBI Taxonomy" id="221988"/>
    <lineage>
        <taxon>Bacteria</taxon>
        <taxon>Pseudomonadati</taxon>
        <taxon>Pseudomonadota</taxon>
        <taxon>Gammaproteobacteria</taxon>
        <taxon>Pasteurellales</taxon>
        <taxon>Pasteurellaceae</taxon>
        <taxon>Basfia</taxon>
    </lineage>
</organism>
<gene>
    <name evidence="2" type="ordered locus">MS1064</name>
</gene>
<evidence type="ECO:0000313" key="2">
    <source>
        <dbReference type="EMBL" id="AAU37671.1"/>
    </source>
</evidence>
<evidence type="ECO:0000313" key="3">
    <source>
        <dbReference type="Proteomes" id="UP000000607"/>
    </source>
</evidence>
<keyword evidence="3" id="KW-1185">Reference proteome</keyword>
<dbReference type="AlphaFoldDB" id="Q65TN9"/>
<feature type="transmembrane region" description="Helical" evidence="1">
    <location>
        <begin position="12"/>
        <end position="31"/>
    </location>
</feature>
<sequence>MIRRVAMSDFGYAMMMVVLSLVIVVGLAVAIF</sequence>
<reference evidence="2 3" key="1">
    <citation type="journal article" date="2004" name="Nat. Biotechnol.">
        <title>The genome sequence of the capnophilic rumen bacterium Mannheimia succiniciproducens.</title>
        <authorList>
            <person name="Hong S.H."/>
            <person name="Kim J.S."/>
            <person name="Lee S.Y."/>
            <person name="In Y.H."/>
            <person name="Choi S.S."/>
            <person name="Rih J.-K."/>
            <person name="Kim C.H."/>
            <person name="Jeong H."/>
            <person name="Hur C.G."/>
            <person name="Kim J.J."/>
        </authorList>
    </citation>
    <scope>NUCLEOTIDE SEQUENCE [LARGE SCALE GENOMIC DNA]</scope>
    <source>
        <strain evidence="3">KCTC 0769BP / MBEL55E</strain>
    </source>
</reference>
<keyword evidence="1" id="KW-0472">Membrane</keyword>
<proteinExistence type="predicted"/>
<keyword evidence="1" id="KW-1133">Transmembrane helix</keyword>
<evidence type="ECO:0000256" key="1">
    <source>
        <dbReference type="SAM" id="Phobius"/>
    </source>
</evidence>
<dbReference type="HOGENOM" id="CLU_220255_0_0_6"/>
<dbReference type="Proteomes" id="UP000000607">
    <property type="component" value="Chromosome"/>
</dbReference>
<keyword evidence="1" id="KW-0812">Transmembrane</keyword>
<accession>Q65TN9</accession>